<proteinExistence type="predicted"/>
<evidence type="ECO:0000313" key="1">
    <source>
        <dbReference type="EMBL" id="SVA60109.1"/>
    </source>
</evidence>
<name>A0A381X5U4_9ZZZZ</name>
<evidence type="ECO:0008006" key="2">
    <source>
        <dbReference type="Google" id="ProtNLM"/>
    </source>
</evidence>
<reference evidence="1" key="1">
    <citation type="submission" date="2018-05" db="EMBL/GenBank/DDBJ databases">
        <authorList>
            <person name="Lanie J.A."/>
            <person name="Ng W.-L."/>
            <person name="Kazmierczak K.M."/>
            <person name="Andrzejewski T.M."/>
            <person name="Davidsen T.M."/>
            <person name="Wayne K.J."/>
            <person name="Tettelin H."/>
            <person name="Glass J.I."/>
            <person name="Rusch D."/>
            <person name="Podicherti R."/>
            <person name="Tsui H.-C.T."/>
            <person name="Winkler M.E."/>
        </authorList>
    </citation>
    <scope>NUCLEOTIDE SEQUENCE</scope>
</reference>
<organism evidence="1">
    <name type="scientific">marine metagenome</name>
    <dbReference type="NCBI Taxonomy" id="408172"/>
    <lineage>
        <taxon>unclassified sequences</taxon>
        <taxon>metagenomes</taxon>
        <taxon>ecological metagenomes</taxon>
    </lineage>
</organism>
<protein>
    <recommendedName>
        <fullName evidence="2">Alkyl hydroperoxide reductase subunit C/ Thiol specific antioxidant domain-containing protein</fullName>
    </recommendedName>
</protein>
<accession>A0A381X5U4</accession>
<dbReference type="InterPro" id="IPR036249">
    <property type="entry name" value="Thioredoxin-like_sf"/>
</dbReference>
<dbReference type="AlphaFoldDB" id="A0A381X5U4"/>
<dbReference type="EMBL" id="UINC01014021">
    <property type="protein sequence ID" value="SVA60109.1"/>
    <property type="molecule type" value="Genomic_DNA"/>
</dbReference>
<dbReference type="Gene3D" id="3.40.30.10">
    <property type="entry name" value="Glutaredoxin"/>
    <property type="match status" value="1"/>
</dbReference>
<sequence>MIEKHKLGFDVLHDPGNAYAARQGLRFQLPDDLKETYLGFSIDLPAANGDPSWTLAIPARVVASSDGVVRAVHADPDYTRRPEPAASLSELALLA</sequence>
<gene>
    <name evidence="1" type="ORF">METZ01_LOCUS112963</name>
</gene>
<dbReference type="SUPFAM" id="SSF52833">
    <property type="entry name" value="Thioredoxin-like"/>
    <property type="match status" value="1"/>
</dbReference>